<protein>
    <submittedName>
        <fullName evidence="1">Uncharacterized protein</fullName>
    </submittedName>
</protein>
<keyword evidence="2" id="KW-1185">Reference proteome</keyword>
<organism evidence="1 2">
    <name type="scientific">Kutzneria buriramensis</name>
    <dbReference type="NCBI Taxonomy" id="1045776"/>
    <lineage>
        <taxon>Bacteria</taxon>
        <taxon>Bacillati</taxon>
        <taxon>Actinomycetota</taxon>
        <taxon>Actinomycetes</taxon>
        <taxon>Pseudonocardiales</taxon>
        <taxon>Pseudonocardiaceae</taxon>
        <taxon>Kutzneria</taxon>
    </lineage>
</organism>
<dbReference type="AlphaFoldDB" id="A0A3E0HL91"/>
<comment type="caution">
    <text evidence="1">The sequence shown here is derived from an EMBL/GenBank/DDBJ whole genome shotgun (WGS) entry which is preliminary data.</text>
</comment>
<name>A0A3E0HL91_9PSEU</name>
<reference evidence="1 2" key="1">
    <citation type="submission" date="2018-08" db="EMBL/GenBank/DDBJ databases">
        <title>Genomic Encyclopedia of Archaeal and Bacterial Type Strains, Phase II (KMG-II): from individual species to whole genera.</title>
        <authorList>
            <person name="Goeker M."/>
        </authorList>
    </citation>
    <scope>NUCLEOTIDE SEQUENCE [LARGE SCALE GENOMIC DNA]</scope>
    <source>
        <strain evidence="1 2">DSM 45791</strain>
    </source>
</reference>
<accession>A0A3E0HL91</accession>
<sequence length="118" mass="12371">MLLNAFHPPGRIVFAHSCVILTFVRDPQVSTSVLVDVVYVLGGDLVIPTAGQPVCDAETAERLLAAAALMGIARQIMHEIVVANGLPIDQARLLAAEAARAAGWISGDGDGTEWLRAG</sequence>
<dbReference type="EMBL" id="QUNO01000006">
    <property type="protein sequence ID" value="REH47229.1"/>
    <property type="molecule type" value="Genomic_DNA"/>
</dbReference>
<evidence type="ECO:0000313" key="1">
    <source>
        <dbReference type="EMBL" id="REH47229.1"/>
    </source>
</evidence>
<dbReference type="Proteomes" id="UP000256269">
    <property type="component" value="Unassembled WGS sequence"/>
</dbReference>
<gene>
    <name evidence="1" type="ORF">BCF44_106394</name>
</gene>
<evidence type="ECO:0000313" key="2">
    <source>
        <dbReference type="Proteomes" id="UP000256269"/>
    </source>
</evidence>
<proteinExistence type="predicted"/>